<dbReference type="InterPro" id="IPR003959">
    <property type="entry name" value="ATPase_AAA_core"/>
</dbReference>
<keyword evidence="2" id="KW-0547">Nucleotide-binding</keyword>
<organism evidence="2 3">
    <name type="scientific">Fusobacterium mortiferum</name>
    <dbReference type="NCBI Taxonomy" id="850"/>
    <lineage>
        <taxon>Bacteria</taxon>
        <taxon>Fusobacteriati</taxon>
        <taxon>Fusobacteriota</taxon>
        <taxon>Fusobacteriia</taxon>
        <taxon>Fusobacteriales</taxon>
        <taxon>Fusobacteriaceae</taxon>
        <taxon>Fusobacterium</taxon>
    </lineage>
</organism>
<feature type="domain" description="ATPase AAA-type core" evidence="1">
    <location>
        <begin position="47"/>
        <end position="378"/>
    </location>
</feature>
<name>A0ABS2G3I0_FUSMR</name>
<dbReference type="GO" id="GO:0005524">
    <property type="term" value="F:ATP binding"/>
    <property type="evidence" value="ECO:0007669"/>
    <property type="project" value="UniProtKB-KW"/>
</dbReference>
<dbReference type="EMBL" id="JACJLT010000142">
    <property type="protein sequence ID" value="MBM6875981.1"/>
    <property type="molecule type" value="Genomic_DNA"/>
</dbReference>
<dbReference type="RefSeq" id="WP_204716634.1">
    <property type="nucleotide sequence ID" value="NZ_JACJLT010000142.1"/>
</dbReference>
<evidence type="ECO:0000313" key="3">
    <source>
        <dbReference type="Proteomes" id="UP000728968"/>
    </source>
</evidence>
<keyword evidence="3" id="KW-1185">Reference proteome</keyword>
<reference evidence="2 3" key="1">
    <citation type="journal article" date="2021" name="Sci. Rep.">
        <title>The distribution of antibiotic resistance genes in chicken gut microbiota commensals.</title>
        <authorList>
            <person name="Juricova H."/>
            <person name="Matiasovicova J."/>
            <person name="Kubasova T."/>
            <person name="Cejkova D."/>
            <person name="Rychlik I."/>
        </authorList>
    </citation>
    <scope>NUCLEOTIDE SEQUENCE [LARGE SCALE GENOMIC DNA]</scope>
    <source>
        <strain evidence="2 3">An425</strain>
    </source>
</reference>
<evidence type="ECO:0000259" key="1">
    <source>
        <dbReference type="Pfam" id="PF13304"/>
    </source>
</evidence>
<dbReference type="PANTHER" id="PTHR40396:SF1">
    <property type="entry name" value="ATPASE AAA-TYPE CORE DOMAIN-CONTAINING PROTEIN"/>
    <property type="match status" value="1"/>
</dbReference>
<keyword evidence="2" id="KW-0067">ATP-binding</keyword>
<proteinExistence type="predicted"/>
<gene>
    <name evidence="2" type="ORF">H6A04_10045</name>
</gene>
<comment type="caution">
    <text evidence="2">The sequence shown here is derived from an EMBL/GenBank/DDBJ whole genome shotgun (WGS) entry which is preliminary data.</text>
</comment>
<accession>A0ABS2G3I0</accession>
<dbReference type="PANTHER" id="PTHR40396">
    <property type="entry name" value="ATPASE-LIKE PROTEIN"/>
    <property type="match status" value="1"/>
</dbReference>
<protein>
    <submittedName>
        <fullName evidence="2">ATP-binding protein</fullName>
    </submittedName>
</protein>
<dbReference type="Pfam" id="PF13304">
    <property type="entry name" value="AAA_21"/>
    <property type="match status" value="1"/>
</dbReference>
<dbReference type="Gene3D" id="3.40.50.300">
    <property type="entry name" value="P-loop containing nucleotide triphosphate hydrolases"/>
    <property type="match status" value="1"/>
</dbReference>
<dbReference type="SUPFAM" id="SSF52540">
    <property type="entry name" value="P-loop containing nucleoside triphosphate hydrolases"/>
    <property type="match status" value="1"/>
</dbReference>
<sequence>MLIRFNVDNFLSFNKKREFSMITGKSRSHTSHVYNSSNLSLLKSSYIYGANASGKTNFIKSINFARKCVLDGMSSVNTLEKNYKLDEESLKKPTQFEFEILIEDKIYAYGFSFLLETKEVLEEWLVEVGKKEDIIIFTRNKNIVENTLSLTDTDKIKLGVYLDDLESNSLLLEVLNKKKWEKDDYEFLKVLNWLEENLIIIFPNTTNYVVEYFENTENWLEYLDIFDIGITGINFGEREFEELPIPKELKSKISNDMATLVSDKADNKKVVIGLGDNFLSLYLENNKLKAKEILFKHKGIEKEVEFKFYEESDGTKRLLELLPLLEKVKCNDQTILIDELERSLHPVLVKEFLRRFYKNMEKTNSQLIITTHESRLLDLDTIRRDEVWFAENSIEEGTTLYSLEEFKTRFDLKLDKAYLLGRYGGIPHIKTLLEEDIECDN</sequence>
<dbReference type="Proteomes" id="UP000728968">
    <property type="component" value="Unassembled WGS sequence"/>
</dbReference>
<evidence type="ECO:0000313" key="2">
    <source>
        <dbReference type="EMBL" id="MBM6875981.1"/>
    </source>
</evidence>
<dbReference type="InterPro" id="IPR027417">
    <property type="entry name" value="P-loop_NTPase"/>
</dbReference>